<dbReference type="PATRIC" id="fig|679936.5.peg.1244"/>
<sequence length="427" mass="48432">MSNRDALYSYVESSQAVGALRRPRVAPSSLEDQLWKWLQEHKSDVLTHRESLPMDVVREAVIQGIATLNASPDQRQWLLQRVLNRLLGAGILEPWMQDPAITEIMMTGTKIRIERDGRYETVHKLSSATEAIQLADFLCSRADARYQPTIPYQTLIWPSNGARMNVVHHYYTGNDGPVITIRKRNQTAQLDIQDLIDRGMLNEEMAEWLIQVLRAKANAILAGPTGTGKTTVLRALAQAAIPRFERVITIEDIDELQMTDAFEDCVSLVGSDKADNELGIEVSIHQLFLNALRMRPDRIIIGEVRGKEAKDVLEVGVTEAGGMLLTVHLKNPSELFMRIQWMLLDGGYTFPVDYVREQVISAFDLVIQIARPADANGQLHRRIVEISELTEDKQIRPIFQWTGADWEQVNAPTDKIQRLFRQYGTLR</sequence>
<organism evidence="3 4">
    <name type="scientific">Sulfobacillus acidophilus (strain ATCC 700253 / DSM 10332 / NAL)</name>
    <dbReference type="NCBI Taxonomy" id="679936"/>
    <lineage>
        <taxon>Bacteria</taxon>
        <taxon>Bacillati</taxon>
        <taxon>Bacillota</taxon>
        <taxon>Clostridia</taxon>
        <taxon>Eubacteriales</taxon>
        <taxon>Clostridiales Family XVII. Incertae Sedis</taxon>
        <taxon>Sulfobacillus</taxon>
    </lineage>
</organism>
<evidence type="ECO:0000259" key="2">
    <source>
        <dbReference type="Pfam" id="PF00437"/>
    </source>
</evidence>
<gene>
    <name evidence="3" type="ordered locus">Sulac_1184</name>
</gene>
<reference evidence="4" key="1">
    <citation type="submission" date="2011-12" db="EMBL/GenBank/DDBJ databases">
        <title>The complete genome of chromosome of Sulfobacillus acidophilus DSM 10332.</title>
        <authorList>
            <person name="Lucas S."/>
            <person name="Han J."/>
            <person name="Lapidus A."/>
            <person name="Bruce D."/>
            <person name="Goodwin L."/>
            <person name="Pitluck S."/>
            <person name="Peters L."/>
            <person name="Kyrpides N."/>
            <person name="Mavromatis K."/>
            <person name="Ivanova N."/>
            <person name="Mikhailova N."/>
            <person name="Chertkov O."/>
            <person name="Saunders E."/>
            <person name="Detter J.C."/>
            <person name="Tapia R."/>
            <person name="Han C."/>
            <person name="Land M."/>
            <person name="Hauser L."/>
            <person name="Markowitz V."/>
            <person name="Cheng J.-F."/>
            <person name="Hugenholtz P."/>
            <person name="Woyke T."/>
            <person name="Wu D."/>
            <person name="Pukall R."/>
            <person name="Gehrich-Schroeter G."/>
            <person name="Schneider S."/>
            <person name="Klenk H.-P."/>
            <person name="Eisen J.A."/>
        </authorList>
    </citation>
    <scope>NUCLEOTIDE SEQUENCE [LARGE SCALE GENOMIC DNA]</scope>
    <source>
        <strain evidence="4">ATCC 700253 / DSM 10332 / NAL</strain>
    </source>
</reference>
<dbReference type="Pfam" id="PF00437">
    <property type="entry name" value="T2SSE"/>
    <property type="match status" value="1"/>
</dbReference>
<dbReference type="SUPFAM" id="SSF52540">
    <property type="entry name" value="P-loop containing nucleoside triphosphate hydrolases"/>
    <property type="match status" value="1"/>
</dbReference>
<dbReference type="PANTHER" id="PTHR30486:SF6">
    <property type="entry name" value="TYPE IV PILUS RETRACTATION ATPASE PILT"/>
    <property type="match status" value="1"/>
</dbReference>
<feature type="domain" description="Bacterial type II secretion system protein E" evidence="2">
    <location>
        <begin position="176"/>
        <end position="372"/>
    </location>
</feature>
<dbReference type="AlphaFoldDB" id="G8TUN7"/>
<dbReference type="Gene3D" id="3.30.450.380">
    <property type="match status" value="1"/>
</dbReference>
<proteinExistence type="inferred from homology"/>
<dbReference type="InterPro" id="IPR001482">
    <property type="entry name" value="T2SS/T4SS_dom"/>
</dbReference>
<evidence type="ECO:0000256" key="1">
    <source>
        <dbReference type="ARBA" id="ARBA00006611"/>
    </source>
</evidence>
<protein>
    <submittedName>
        <fullName evidence="3">Type II secretion system protein E</fullName>
    </submittedName>
</protein>
<dbReference type="InterPro" id="IPR050921">
    <property type="entry name" value="T4SS_GSP_E_ATPase"/>
</dbReference>
<comment type="similarity">
    <text evidence="1">Belongs to the GSP E family.</text>
</comment>
<evidence type="ECO:0000313" key="3">
    <source>
        <dbReference type="EMBL" id="AEW04684.1"/>
    </source>
</evidence>
<evidence type="ECO:0000313" key="4">
    <source>
        <dbReference type="Proteomes" id="UP000005439"/>
    </source>
</evidence>
<dbReference type="EMBL" id="CP003179">
    <property type="protein sequence ID" value="AEW04684.1"/>
    <property type="molecule type" value="Genomic_DNA"/>
</dbReference>
<dbReference type="STRING" id="679936.Sulac_1184"/>
<dbReference type="KEGG" id="sap:Sulac_1184"/>
<dbReference type="CDD" id="cd01130">
    <property type="entry name" value="VirB11-like_ATPase"/>
    <property type="match status" value="1"/>
</dbReference>
<dbReference type="PANTHER" id="PTHR30486">
    <property type="entry name" value="TWITCHING MOTILITY PROTEIN PILT"/>
    <property type="match status" value="1"/>
</dbReference>
<reference evidence="3 4" key="2">
    <citation type="journal article" date="2012" name="Stand. Genomic Sci.">
        <title>Complete genome sequence of the moderately thermophilic mineral-sulfide-oxidizing firmicute Sulfobacillus acidophilus type strain (NAL(T)).</title>
        <authorList>
            <person name="Anderson I."/>
            <person name="Chertkov O."/>
            <person name="Chen A."/>
            <person name="Saunders E."/>
            <person name="Lapidus A."/>
            <person name="Nolan M."/>
            <person name="Lucas S."/>
            <person name="Hammon N."/>
            <person name="Deshpande S."/>
            <person name="Cheng J.F."/>
            <person name="Han C."/>
            <person name="Tapia R."/>
            <person name="Goodwin L.A."/>
            <person name="Pitluck S."/>
            <person name="Liolios K."/>
            <person name="Pagani I."/>
            <person name="Ivanova N."/>
            <person name="Mikhailova N."/>
            <person name="Pati A."/>
            <person name="Palaniappan K."/>
            <person name="Land M."/>
            <person name="Pan C."/>
            <person name="Rohde M."/>
            <person name="Pukall R."/>
            <person name="Goker M."/>
            <person name="Detter J.C."/>
            <person name="Woyke T."/>
            <person name="Bristow J."/>
            <person name="Eisen J.A."/>
            <person name="Markowitz V."/>
            <person name="Hugenholtz P."/>
            <person name="Kyrpides N.C."/>
            <person name="Klenk H.P."/>
            <person name="Mavromatis K."/>
        </authorList>
    </citation>
    <scope>NUCLEOTIDE SEQUENCE [LARGE SCALE GENOMIC DNA]</scope>
    <source>
        <strain evidence="4">ATCC 700253 / DSM 10332 / NAL</strain>
    </source>
</reference>
<dbReference type="GO" id="GO:0016887">
    <property type="term" value="F:ATP hydrolysis activity"/>
    <property type="evidence" value="ECO:0007669"/>
    <property type="project" value="InterPro"/>
</dbReference>
<keyword evidence="4" id="KW-1185">Reference proteome</keyword>
<accession>G8TUN7</accession>
<dbReference type="HOGENOM" id="CLU_642389_0_0_9"/>
<dbReference type="Gene3D" id="3.40.50.300">
    <property type="entry name" value="P-loop containing nucleotide triphosphate hydrolases"/>
    <property type="match status" value="1"/>
</dbReference>
<name>G8TUN7_SULAD</name>
<dbReference type="InterPro" id="IPR027417">
    <property type="entry name" value="P-loop_NTPase"/>
</dbReference>
<dbReference type="Proteomes" id="UP000005439">
    <property type="component" value="Chromosome"/>
</dbReference>